<name>A0ABW3JYS2_9BACT</name>
<keyword evidence="3" id="KW-1185">Reference proteome</keyword>
<protein>
    <submittedName>
        <fullName evidence="2">Uncharacterized protein</fullName>
    </submittedName>
</protein>
<comment type="caution">
    <text evidence="2">The sequence shown here is derived from an EMBL/GenBank/DDBJ whole genome shotgun (WGS) entry which is preliminary data.</text>
</comment>
<dbReference type="EMBL" id="JBHTKA010000001">
    <property type="protein sequence ID" value="MFD0998984.1"/>
    <property type="molecule type" value="Genomic_DNA"/>
</dbReference>
<gene>
    <name evidence="2" type="ORF">ACFQ21_06675</name>
</gene>
<dbReference type="Proteomes" id="UP001597112">
    <property type="component" value="Unassembled WGS sequence"/>
</dbReference>
<evidence type="ECO:0000256" key="1">
    <source>
        <dbReference type="SAM" id="Phobius"/>
    </source>
</evidence>
<proteinExistence type="predicted"/>
<sequence>MKRSIIALVYVLIIILMILLYMLVRRAEHQKQLQKNGKNVAWIMKHNHDSGCESIDNYIFKQKKVAE</sequence>
<keyword evidence="1" id="KW-0472">Membrane</keyword>
<organism evidence="2 3">
    <name type="scientific">Ohtaekwangia kribbensis</name>
    <dbReference type="NCBI Taxonomy" id="688913"/>
    <lineage>
        <taxon>Bacteria</taxon>
        <taxon>Pseudomonadati</taxon>
        <taxon>Bacteroidota</taxon>
        <taxon>Cytophagia</taxon>
        <taxon>Cytophagales</taxon>
        <taxon>Fulvivirgaceae</taxon>
        <taxon>Ohtaekwangia</taxon>
    </lineage>
</organism>
<keyword evidence="1" id="KW-1133">Transmembrane helix</keyword>
<reference evidence="3" key="1">
    <citation type="journal article" date="2019" name="Int. J. Syst. Evol. Microbiol.">
        <title>The Global Catalogue of Microorganisms (GCM) 10K type strain sequencing project: providing services to taxonomists for standard genome sequencing and annotation.</title>
        <authorList>
            <consortium name="The Broad Institute Genomics Platform"/>
            <consortium name="The Broad Institute Genome Sequencing Center for Infectious Disease"/>
            <person name="Wu L."/>
            <person name="Ma J."/>
        </authorList>
    </citation>
    <scope>NUCLEOTIDE SEQUENCE [LARGE SCALE GENOMIC DNA]</scope>
    <source>
        <strain evidence="3">CCUG 58938</strain>
    </source>
</reference>
<feature type="transmembrane region" description="Helical" evidence="1">
    <location>
        <begin position="6"/>
        <end position="24"/>
    </location>
</feature>
<evidence type="ECO:0000313" key="3">
    <source>
        <dbReference type="Proteomes" id="UP001597112"/>
    </source>
</evidence>
<evidence type="ECO:0000313" key="2">
    <source>
        <dbReference type="EMBL" id="MFD0998984.1"/>
    </source>
</evidence>
<keyword evidence="1" id="KW-0812">Transmembrane</keyword>
<accession>A0ABW3JYS2</accession>